<name>A0A4Y2VQK3_ARAVE</name>
<accession>A0A4Y2VQK3</accession>
<sequence length="82" mass="9466">RLVLNKATRRIFRNGPRNLEPRSNDEDDSWASALFKVSRQSVCPHMYEFTTKHGGSSVESGFEPGTFWPRSRDVTTRPPRPF</sequence>
<feature type="region of interest" description="Disordered" evidence="1">
    <location>
        <begin position="53"/>
        <end position="82"/>
    </location>
</feature>
<proteinExistence type="predicted"/>
<evidence type="ECO:0000313" key="2">
    <source>
        <dbReference type="EMBL" id="GBO26496.1"/>
    </source>
</evidence>
<evidence type="ECO:0000256" key="1">
    <source>
        <dbReference type="SAM" id="MobiDB-lite"/>
    </source>
</evidence>
<comment type="caution">
    <text evidence="2">The sequence shown here is derived from an EMBL/GenBank/DDBJ whole genome shotgun (WGS) entry which is preliminary data.</text>
</comment>
<dbReference type="EMBL" id="BGPR01049511">
    <property type="protein sequence ID" value="GBO26496.1"/>
    <property type="molecule type" value="Genomic_DNA"/>
</dbReference>
<reference evidence="2 3" key="1">
    <citation type="journal article" date="2019" name="Sci. Rep.">
        <title>Orb-weaving spider Araneus ventricosus genome elucidates the spidroin gene catalogue.</title>
        <authorList>
            <person name="Kono N."/>
            <person name="Nakamura H."/>
            <person name="Ohtoshi R."/>
            <person name="Moran D.A.P."/>
            <person name="Shinohara A."/>
            <person name="Yoshida Y."/>
            <person name="Fujiwara M."/>
            <person name="Mori M."/>
            <person name="Tomita M."/>
            <person name="Arakawa K."/>
        </authorList>
    </citation>
    <scope>NUCLEOTIDE SEQUENCE [LARGE SCALE GENOMIC DNA]</scope>
</reference>
<feature type="non-terminal residue" evidence="2">
    <location>
        <position position="1"/>
    </location>
</feature>
<dbReference type="Proteomes" id="UP000499080">
    <property type="component" value="Unassembled WGS sequence"/>
</dbReference>
<dbReference type="AlphaFoldDB" id="A0A4Y2VQK3"/>
<organism evidence="2 3">
    <name type="scientific">Araneus ventricosus</name>
    <name type="common">Orbweaver spider</name>
    <name type="synonym">Epeira ventricosa</name>
    <dbReference type="NCBI Taxonomy" id="182803"/>
    <lineage>
        <taxon>Eukaryota</taxon>
        <taxon>Metazoa</taxon>
        <taxon>Ecdysozoa</taxon>
        <taxon>Arthropoda</taxon>
        <taxon>Chelicerata</taxon>
        <taxon>Arachnida</taxon>
        <taxon>Araneae</taxon>
        <taxon>Araneomorphae</taxon>
        <taxon>Entelegynae</taxon>
        <taxon>Araneoidea</taxon>
        <taxon>Araneidae</taxon>
        <taxon>Araneus</taxon>
    </lineage>
</organism>
<gene>
    <name evidence="2" type="ORF">AVEN_49694_1</name>
</gene>
<keyword evidence="3" id="KW-1185">Reference proteome</keyword>
<protein>
    <submittedName>
        <fullName evidence="2">Uncharacterized protein</fullName>
    </submittedName>
</protein>
<evidence type="ECO:0000313" key="3">
    <source>
        <dbReference type="Proteomes" id="UP000499080"/>
    </source>
</evidence>